<dbReference type="STRING" id="1406858.GCA_000710895_06757"/>
<dbReference type="RefSeq" id="WP_039814807.1">
    <property type="nucleotide sequence ID" value="NZ_UGRY01000002.1"/>
</dbReference>
<accession>A0A378YWT4</accession>
<dbReference type="EMBL" id="UGRY01000002">
    <property type="protein sequence ID" value="SUA81258.1"/>
    <property type="molecule type" value="Genomic_DNA"/>
</dbReference>
<organism evidence="1 2">
    <name type="scientific">Nocardia otitidiscaviarum</name>
    <dbReference type="NCBI Taxonomy" id="1823"/>
    <lineage>
        <taxon>Bacteria</taxon>
        <taxon>Bacillati</taxon>
        <taxon>Actinomycetota</taxon>
        <taxon>Actinomycetes</taxon>
        <taxon>Mycobacteriales</taxon>
        <taxon>Nocardiaceae</taxon>
        <taxon>Nocardia</taxon>
    </lineage>
</organism>
<proteinExistence type="predicted"/>
<gene>
    <name evidence="1" type="ORF">NCTC1934_04687</name>
</gene>
<evidence type="ECO:0000313" key="2">
    <source>
        <dbReference type="Proteomes" id="UP000255467"/>
    </source>
</evidence>
<keyword evidence="2" id="KW-1185">Reference proteome</keyword>
<sequence>MIPIGFTVDRGVRGLDTLAEVLAFLMKEALLVSAFEAVTPNAADRVSARRSRHSVVYSFAQGLEQATGLRFTAMRTPFLRHAVGGSPDVELSGYLSERPQYPPSDWLLDLFVRWEAHTEVRRNSGSSRQSDGDSYVLESARLQRAALHHAWKCGSLTTATDYVVDLVESGLCRDARGAARAVTLLLWAIRDTDTPEDLVRRYFGGQVPATRNDWAHSPLTEPDRPARVSRSASAALTALIQRPWLRLADARGASDIDGWFIALTRSVGVIQCTLYVLQWISDRIPLGARAVRGQLAELDADYAVLCAMLRIDGTVDMSRVVAHQRSKAEVFRRKGDSTGDRFAHERMVVPRLLLENDGELPPSWRYPGWRTATLLNPPQAVLAHLSPTQALVVDPLDPGRWRVLVRRFEQEGASWAAAMSERVAKAAENPR</sequence>
<protein>
    <submittedName>
        <fullName evidence="1">Uncharacterized protein</fullName>
    </submittedName>
</protein>
<evidence type="ECO:0000313" key="1">
    <source>
        <dbReference type="EMBL" id="SUA81258.1"/>
    </source>
</evidence>
<reference evidence="1 2" key="1">
    <citation type="submission" date="2018-06" db="EMBL/GenBank/DDBJ databases">
        <authorList>
            <consortium name="Pathogen Informatics"/>
            <person name="Doyle S."/>
        </authorList>
    </citation>
    <scope>NUCLEOTIDE SEQUENCE [LARGE SCALE GENOMIC DNA]</scope>
    <source>
        <strain evidence="1 2">NCTC1934</strain>
    </source>
</reference>
<dbReference type="AlphaFoldDB" id="A0A378YWT4"/>
<dbReference type="Proteomes" id="UP000255467">
    <property type="component" value="Unassembled WGS sequence"/>
</dbReference>
<name>A0A378YWT4_9NOCA</name>